<evidence type="ECO:0000313" key="10">
    <source>
        <dbReference type="Proteomes" id="UP000023755"/>
    </source>
</evidence>
<evidence type="ECO:0000256" key="2">
    <source>
        <dbReference type="ARBA" id="ARBA00016956"/>
    </source>
</evidence>
<organism evidence="9 10">
    <name type="scientific">Neorickettsia helminthoeca str. Oregon</name>
    <dbReference type="NCBI Taxonomy" id="1286528"/>
    <lineage>
        <taxon>Bacteria</taxon>
        <taxon>Pseudomonadati</taxon>
        <taxon>Pseudomonadota</taxon>
        <taxon>Alphaproteobacteria</taxon>
        <taxon>Rickettsiales</taxon>
        <taxon>Anaplasmataceae</taxon>
        <taxon>Neorickettsia</taxon>
    </lineage>
</organism>
<evidence type="ECO:0000256" key="4">
    <source>
        <dbReference type="ARBA" id="ARBA00022917"/>
    </source>
</evidence>
<feature type="region of interest" description="Involved in Mg(2+) ion dislocation from EF-Tu" evidence="5">
    <location>
        <begin position="74"/>
        <end position="77"/>
    </location>
</feature>
<evidence type="ECO:0000256" key="5">
    <source>
        <dbReference type="HAMAP-Rule" id="MF_00050"/>
    </source>
</evidence>
<evidence type="ECO:0000256" key="7">
    <source>
        <dbReference type="RuleBase" id="RU000643"/>
    </source>
</evidence>
<dbReference type="GO" id="GO:0005737">
    <property type="term" value="C:cytoplasm"/>
    <property type="evidence" value="ECO:0007669"/>
    <property type="project" value="UniProtKB-SubCell"/>
</dbReference>
<dbReference type="GO" id="GO:0003746">
    <property type="term" value="F:translation elongation factor activity"/>
    <property type="evidence" value="ECO:0007669"/>
    <property type="project" value="UniProtKB-UniRule"/>
</dbReference>
<keyword evidence="10" id="KW-1185">Reference proteome</keyword>
<dbReference type="STRING" id="1286528.NHE_0904"/>
<evidence type="ECO:0000256" key="3">
    <source>
        <dbReference type="ARBA" id="ARBA00022768"/>
    </source>
</evidence>
<accession>X5H557</accession>
<keyword evidence="4 5" id="KW-0648">Protein biosynthesis</keyword>
<evidence type="ECO:0000259" key="8">
    <source>
        <dbReference type="Pfam" id="PF00889"/>
    </source>
</evidence>
<keyword evidence="5" id="KW-0963">Cytoplasm</keyword>
<dbReference type="AlphaFoldDB" id="X5H557"/>
<reference evidence="9 10" key="1">
    <citation type="submission" date="2014-03" db="EMBL/GenBank/DDBJ databases">
        <title>Sequencing and Comparison of Genomes and Transcriptome Profiles of Human Ehrlichiosis Agents.</title>
        <authorList>
            <person name="Lin M."/>
            <person name="Daugherty S.C."/>
            <person name="Nagaraj S."/>
            <person name="Cheng Z."/>
            <person name="Xiong Q."/>
            <person name="Lin F.-Y."/>
            <person name="Sengamalay N."/>
            <person name="Ott S."/>
            <person name="Godinez A."/>
            <person name="Tallon L.J."/>
            <person name="Sadzewicz L."/>
            <person name="Fraser C.M."/>
            <person name="Dunning Hotopp J.C."/>
            <person name="Rikihisa Y."/>
        </authorList>
    </citation>
    <scope>NUCLEOTIDE SEQUENCE [LARGE SCALE GENOMIC DNA]</scope>
    <source>
        <strain evidence="9 10">Oregon</strain>
    </source>
</reference>
<dbReference type="KEGG" id="nhm:NHE_0904"/>
<dbReference type="HOGENOM" id="CLU_047155_0_2_5"/>
<feature type="domain" description="Translation elongation factor EFTs/EF1B dimerisation" evidence="8">
    <location>
        <begin position="65"/>
        <end position="269"/>
    </location>
</feature>
<dbReference type="SUPFAM" id="SSF54713">
    <property type="entry name" value="Elongation factor Ts (EF-Ts), dimerisation domain"/>
    <property type="match status" value="1"/>
</dbReference>
<dbReference type="InterPro" id="IPR009060">
    <property type="entry name" value="UBA-like_sf"/>
</dbReference>
<dbReference type="InterPro" id="IPR018101">
    <property type="entry name" value="Transl_elong_Ts_CS"/>
</dbReference>
<comment type="subcellular location">
    <subcellularLocation>
        <location evidence="5 7">Cytoplasm</location>
    </subcellularLocation>
</comment>
<comment type="function">
    <text evidence="5 6">Associates with the EF-Tu.GDP complex and induces the exchange of GDP to GTP. It remains bound to the aminoacyl-tRNA.EF-Tu.GTP complex up to the GTP hydrolysis stage on the ribosome.</text>
</comment>
<dbReference type="Gene3D" id="1.10.286.20">
    <property type="match status" value="1"/>
</dbReference>
<protein>
    <recommendedName>
        <fullName evidence="2 5">Elongation factor Ts</fullName>
        <shortName evidence="5">EF-Ts</shortName>
    </recommendedName>
</protein>
<dbReference type="PANTHER" id="PTHR11741">
    <property type="entry name" value="ELONGATION FACTOR TS"/>
    <property type="match status" value="1"/>
</dbReference>
<dbReference type="InterPro" id="IPR014039">
    <property type="entry name" value="Transl_elong_EFTs/EF1B_dimer"/>
</dbReference>
<evidence type="ECO:0000256" key="6">
    <source>
        <dbReference type="RuleBase" id="RU000642"/>
    </source>
</evidence>
<keyword evidence="3 5" id="KW-0251">Elongation factor</keyword>
<dbReference type="CDD" id="cd14275">
    <property type="entry name" value="UBA_EF-Ts"/>
    <property type="match status" value="1"/>
</dbReference>
<comment type="similarity">
    <text evidence="1 5 6">Belongs to the EF-Ts family.</text>
</comment>
<dbReference type="HAMAP" id="MF_00050">
    <property type="entry name" value="EF_Ts"/>
    <property type="match status" value="1"/>
</dbReference>
<dbReference type="Pfam" id="PF00889">
    <property type="entry name" value="EF_TS"/>
    <property type="match status" value="1"/>
</dbReference>
<proteinExistence type="inferred from homology"/>
<sequence length="282" mass="30854">MDLKRLSKETSAGLVHCKKALAESGGDYDKAREILKEFGHAVSVKKSNREASDGVVGALSSGNFGVMIELNCETDFVARNDKFQQFADLVLQAVCENKAKTVEECLAVTLSGGQTVRDAIMEQISIFRENIVLSKCTAFELSGSGLVGVYIHNKYTENLGKIGVVVALESNAAALQDVAKNIAIQIMSECPQAISIQDIDPELLSGEKEKYREETQGKPDSVAEKIVQGKLNKFYKRIVLLEQPLFADPEISVKQYLDNVAAELSGVIKVLWYRVFTLGDAD</sequence>
<dbReference type="InterPro" id="IPR036402">
    <property type="entry name" value="EF-Ts_dimer_sf"/>
</dbReference>
<dbReference type="PROSITE" id="PS01127">
    <property type="entry name" value="EF_TS_2"/>
    <property type="match status" value="1"/>
</dbReference>
<name>X5H557_9RICK</name>
<dbReference type="EMBL" id="CP007481">
    <property type="protein sequence ID" value="AHX11823.1"/>
    <property type="molecule type" value="Genomic_DNA"/>
</dbReference>
<dbReference type="InterPro" id="IPR001816">
    <property type="entry name" value="Transl_elong_EFTs/EF1B"/>
</dbReference>
<evidence type="ECO:0000256" key="1">
    <source>
        <dbReference type="ARBA" id="ARBA00005532"/>
    </source>
</evidence>
<dbReference type="Gene3D" id="1.10.8.10">
    <property type="entry name" value="DNA helicase RuvA subunit, C-terminal domain"/>
    <property type="match status" value="1"/>
</dbReference>
<dbReference type="PANTHER" id="PTHR11741:SF0">
    <property type="entry name" value="ELONGATION FACTOR TS, MITOCHONDRIAL"/>
    <property type="match status" value="1"/>
</dbReference>
<evidence type="ECO:0000313" key="9">
    <source>
        <dbReference type="EMBL" id="AHX11823.1"/>
    </source>
</evidence>
<dbReference type="SUPFAM" id="SSF46934">
    <property type="entry name" value="UBA-like"/>
    <property type="match status" value="1"/>
</dbReference>
<dbReference type="Gene3D" id="3.30.479.20">
    <property type="entry name" value="Elongation factor Ts, dimerisation domain"/>
    <property type="match status" value="2"/>
</dbReference>
<dbReference type="NCBIfam" id="TIGR00116">
    <property type="entry name" value="tsf"/>
    <property type="match status" value="1"/>
</dbReference>
<gene>
    <name evidence="5 9" type="primary">tsf</name>
    <name evidence="9" type="ORF">NHE_0904</name>
</gene>
<dbReference type="Proteomes" id="UP000023755">
    <property type="component" value="Chromosome"/>
</dbReference>